<evidence type="ECO:0000313" key="2">
    <source>
        <dbReference type="EMBL" id="MDR5891922.1"/>
    </source>
</evidence>
<accession>A0ABU1GIT5</accession>
<keyword evidence="1" id="KW-1133">Transmembrane helix</keyword>
<gene>
    <name evidence="2" type="ORF">QC820_03775</name>
</gene>
<feature type="transmembrane region" description="Helical" evidence="1">
    <location>
        <begin position="370"/>
        <end position="387"/>
    </location>
</feature>
<name>A0ABU1GIT5_9GAMM</name>
<feature type="transmembrane region" description="Helical" evidence="1">
    <location>
        <begin position="192"/>
        <end position="213"/>
    </location>
</feature>
<protein>
    <recommendedName>
        <fullName evidence="4">Oligosaccharide repeat unit polymerase</fullName>
    </recommendedName>
</protein>
<reference evidence="2 3" key="1">
    <citation type="submission" date="2023-04" db="EMBL/GenBank/DDBJ databases">
        <title>A long-awaited taxogenomic arrangement of the family Halomonadaceae.</title>
        <authorList>
            <person name="De La Haba R."/>
            <person name="Chuvochina M."/>
            <person name="Wittouck S."/>
            <person name="Arahal D.R."/>
            <person name="Sanchez-Porro C."/>
            <person name="Hugenholtz P."/>
            <person name="Ventosa A."/>
        </authorList>
    </citation>
    <scope>NUCLEOTIDE SEQUENCE [LARGE SCALE GENOMIC DNA]</scope>
    <source>
        <strain evidence="2 3">DSM 17332</strain>
    </source>
</reference>
<dbReference type="Proteomes" id="UP001252270">
    <property type="component" value="Unassembled WGS sequence"/>
</dbReference>
<keyword evidence="1" id="KW-0812">Transmembrane</keyword>
<organism evidence="2 3">
    <name type="scientific">Halomonas mongoliensis</name>
    <dbReference type="NCBI Taxonomy" id="321265"/>
    <lineage>
        <taxon>Bacteria</taxon>
        <taxon>Pseudomonadati</taxon>
        <taxon>Pseudomonadota</taxon>
        <taxon>Gammaproteobacteria</taxon>
        <taxon>Oceanospirillales</taxon>
        <taxon>Halomonadaceae</taxon>
        <taxon>Halomonas</taxon>
    </lineage>
</organism>
<feature type="transmembrane region" description="Helical" evidence="1">
    <location>
        <begin position="44"/>
        <end position="62"/>
    </location>
</feature>
<proteinExistence type="predicted"/>
<evidence type="ECO:0008006" key="4">
    <source>
        <dbReference type="Google" id="ProtNLM"/>
    </source>
</evidence>
<sequence>MVKKRPFDFFTIAFFSSVLYFTPAFFGFVTVPGFIGMVRPIEPLAYLAYFLVIALILLVTLLHDLKPASVGGIRDSNVLVERHSTMLGGEVTLYALATIAFVGFVVLGWSEIVAPGKPSYGREHAIFATLVPIAFACAVMMRRYRLACMFLMFLAVDVLAGNREAMVFAVGAGVIIRYFTERPVRALNNRKVILSGLALLFVLIVYKEIYYAFKSGNYELVAERLGSLDWYRMIVMRIEPFTTQAILTDSIRTDLSYSGPYFENLLYGLVPMAQVFGFDTRNNIGFFFDQVLYPHVDFGVARNIWAEGYVIGGWPLMSFYALLYALSPWAINSLYRNAGFLLRPIIAVSAVAFLFFIHRTGLEYNFTLQMRFWGMGLFALVLLPFLLPSRTIMLPEPHRAARSRQEPMSGSHLHGT</sequence>
<feature type="transmembrane region" description="Helical" evidence="1">
    <location>
        <begin position="125"/>
        <end position="144"/>
    </location>
</feature>
<evidence type="ECO:0000256" key="1">
    <source>
        <dbReference type="SAM" id="Phobius"/>
    </source>
</evidence>
<evidence type="ECO:0000313" key="3">
    <source>
        <dbReference type="Proteomes" id="UP001252270"/>
    </source>
</evidence>
<feature type="transmembrane region" description="Helical" evidence="1">
    <location>
        <begin position="304"/>
        <end position="326"/>
    </location>
</feature>
<dbReference type="EMBL" id="JARWAL010000002">
    <property type="protein sequence ID" value="MDR5891922.1"/>
    <property type="molecule type" value="Genomic_DNA"/>
</dbReference>
<feature type="transmembrane region" description="Helical" evidence="1">
    <location>
        <begin position="338"/>
        <end position="358"/>
    </location>
</feature>
<comment type="caution">
    <text evidence="2">The sequence shown here is derived from an EMBL/GenBank/DDBJ whole genome shotgun (WGS) entry which is preliminary data.</text>
</comment>
<keyword evidence="3" id="KW-1185">Reference proteome</keyword>
<feature type="transmembrane region" description="Helical" evidence="1">
    <location>
        <begin position="91"/>
        <end position="113"/>
    </location>
</feature>
<feature type="transmembrane region" description="Helical" evidence="1">
    <location>
        <begin position="12"/>
        <end position="37"/>
    </location>
</feature>
<dbReference type="RefSeq" id="WP_309635830.1">
    <property type="nucleotide sequence ID" value="NZ_JARWAL010000002.1"/>
</dbReference>
<keyword evidence="1" id="KW-0472">Membrane</keyword>